<gene>
    <name evidence="1" type="ORF">STAS_02097</name>
</gene>
<dbReference type="EMBL" id="BKCP01001113">
    <property type="protein sequence ID" value="GER26440.1"/>
    <property type="molecule type" value="Genomic_DNA"/>
</dbReference>
<dbReference type="InterPro" id="IPR036875">
    <property type="entry name" value="Znf_CCHC_sf"/>
</dbReference>
<evidence type="ECO:0000313" key="2">
    <source>
        <dbReference type="Proteomes" id="UP000325081"/>
    </source>
</evidence>
<name>A0A5A7P139_STRAF</name>
<protein>
    <submittedName>
        <fullName evidence="1">Gag-pol polyprotein</fullName>
    </submittedName>
</protein>
<dbReference type="Proteomes" id="UP000325081">
    <property type="component" value="Unassembled WGS sequence"/>
</dbReference>
<evidence type="ECO:0000313" key="1">
    <source>
        <dbReference type="EMBL" id="GER26440.1"/>
    </source>
</evidence>
<reference evidence="2" key="1">
    <citation type="journal article" date="2019" name="Curr. Biol.">
        <title>Genome Sequence of Striga asiatica Provides Insight into the Evolution of Plant Parasitism.</title>
        <authorList>
            <person name="Yoshida S."/>
            <person name="Kim S."/>
            <person name="Wafula E.K."/>
            <person name="Tanskanen J."/>
            <person name="Kim Y.M."/>
            <person name="Honaas L."/>
            <person name="Yang Z."/>
            <person name="Spallek T."/>
            <person name="Conn C.E."/>
            <person name="Ichihashi Y."/>
            <person name="Cheong K."/>
            <person name="Cui S."/>
            <person name="Der J.P."/>
            <person name="Gundlach H."/>
            <person name="Jiao Y."/>
            <person name="Hori C."/>
            <person name="Ishida J.K."/>
            <person name="Kasahara H."/>
            <person name="Kiba T."/>
            <person name="Kim M.S."/>
            <person name="Koo N."/>
            <person name="Laohavisit A."/>
            <person name="Lee Y.H."/>
            <person name="Lumba S."/>
            <person name="McCourt P."/>
            <person name="Mortimer J.C."/>
            <person name="Mutuku J.M."/>
            <person name="Nomura T."/>
            <person name="Sasaki-Sekimoto Y."/>
            <person name="Seto Y."/>
            <person name="Wang Y."/>
            <person name="Wakatake T."/>
            <person name="Sakakibara H."/>
            <person name="Demura T."/>
            <person name="Yamaguchi S."/>
            <person name="Yoneyama K."/>
            <person name="Manabe R.I."/>
            <person name="Nelson D.C."/>
            <person name="Schulman A.H."/>
            <person name="Timko M.P."/>
            <person name="dePamphilis C.W."/>
            <person name="Choi D."/>
            <person name="Shirasu K."/>
        </authorList>
    </citation>
    <scope>NUCLEOTIDE SEQUENCE [LARGE SCALE GENOMIC DNA]</scope>
    <source>
        <strain evidence="2">cv. UVA1</strain>
    </source>
</reference>
<dbReference type="GO" id="GO:0003676">
    <property type="term" value="F:nucleic acid binding"/>
    <property type="evidence" value="ECO:0007669"/>
    <property type="project" value="InterPro"/>
</dbReference>
<dbReference type="SUPFAM" id="SSF57756">
    <property type="entry name" value="Retrovirus zinc finger-like domains"/>
    <property type="match status" value="1"/>
</dbReference>
<comment type="caution">
    <text evidence="1">The sequence shown here is derived from an EMBL/GenBank/DDBJ whole genome shotgun (WGS) entry which is preliminary data.</text>
</comment>
<keyword evidence="2" id="KW-1185">Reference proteome</keyword>
<dbReference type="AlphaFoldDB" id="A0A5A7P139"/>
<accession>A0A5A7P139</accession>
<dbReference type="GO" id="GO:0008270">
    <property type="term" value="F:zinc ion binding"/>
    <property type="evidence" value="ECO:0007669"/>
    <property type="project" value="InterPro"/>
</dbReference>
<proteinExistence type="predicted"/>
<sequence length="125" mass="12871">MPAPARPAIPSGAPCSVCGRTGHDSSRCFKVVPCPHCSRTGHNPKQCYELIGYPASSQQSSLGASSFSAGRGSIAAGAGHRLPPVAGRGRGRGVSPVQANATGVLPVFSSSDWNLVLCWENGQRL</sequence>
<dbReference type="OrthoDB" id="1751090at2759"/>
<organism evidence="1 2">
    <name type="scientific">Striga asiatica</name>
    <name type="common">Asiatic witchweed</name>
    <name type="synonym">Buchnera asiatica</name>
    <dbReference type="NCBI Taxonomy" id="4170"/>
    <lineage>
        <taxon>Eukaryota</taxon>
        <taxon>Viridiplantae</taxon>
        <taxon>Streptophyta</taxon>
        <taxon>Embryophyta</taxon>
        <taxon>Tracheophyta</taxon>
        <taxon>Spermatophyta</taxon>
        <taxon>Magnoliopsida</taxon>
        <taxon>eudicotyledons</taxon>
        <taxon>Gunneridae</taxon>
        <taxon>Pentapetalae</taxon>
        <taxon>asterids</taxon>
        <taxon>lamiids</taxon>
        <taxon>Lamiales</taxon>
        <taxon>Orobanchaceae</taxon>
        <taxon>Buchnereae</taxon>
        <taxon>Striga</taxon>
    </lineage>
</organism>